<gene>
    <name evidence="1" type="ordered locus">CA_C0793</name>
</gene>
<organism evidence="1 2">
    <name type="scientific">Clostridium acetobutylicum (strain ATCC 824 / DSM 792 / JCM 1419 / IAM 19013 / LMG 5710 / NBRC 13948 / NRRL B-527 / VKM B-1787 / 2291 / W)</name>
    <dbReference type="NCBI Taxonomy" id="272562"/>
    <lineage>
        <taxon>Bacteria</taxon>
        <taxon>Bacillati</taxon>
        <taxon>Bacillota</taxon>
        <taxon>Clostridia</taxon>
        <taxon>Eubacteriales</taxon>
        <taxon>Clostridiaceae</taxon>
        <taxon>Clostridium</taxon>
    </lineage>
</organism>
<evidence type="ECO:0000313" key="2">
    <source>
        <dbReference type="Proteomes" id="UP000000814"/>
    </source>
</evidence>
<reference evidence="1 2" key="1">
    <citation type="journal article" date="2001" name="J. Bacteriol.">
        <title>Genome sequence and comparative analysis of the solvent-producing bacterium Clostridium acetobutylicum.</title>
        <authorList>
            <person name="Nolling J."/>
            <person name="Breton G."/>
            <person name="Omelchenko M.V."/>
            <person name="Makarova K.S."/>
            <person name="Zeng Q."/>
            <person name="Gibson R."/>
            <person name="Lee H.M."/>
            <person name="Dubois J."/>
            <person name="Qiu D."/>
            <person name="Hitti J."/>
            <person name="Wolf Y.I."/>
            <person name="Tatusov R.L."/>
            <person name="Sabathe F."/>
            <person name="Doucette-Stamm L."/>
            <person name="Soucaille P."/>
            <person name="Daly M.J."/>
            <person name="Bennett G.N."/>
            <person name="Koonin E.V."/>
            <person name="Smith D.R."/>
        </authorList>
    </citation>
    <scope>NUCLEOTIDE SEQUENCE [LARGE SCALE GENOMIC DNA]</scope>
    <source>
        <strain evidence="2">ATCC 824 / DSM 792 / JCM 1419 / LMG 5710 / VKM B-1787</strain>
    </source>
</reference>
<accession>Q97KX3</accession>
<dbReference type="KEGG" id="cac:CA_C0793"/>
<dbReference type="PIR" id="F96997">
    <property type="entry name" value="F96997"/>
</dbReference>
<proteinExistence type="predicted"/>
<dbReference type="AlphaFoldDB" id="Q97KX3"/>
<dbReference type="GeneID" id="44997304"/>
<dbReference type="InterPro" id="IPR009291">
    <property type="entry name" value="Vps62"/>
</dbReference>
<sequence length="348" mass="39594">MSEAESVVIKGGNKDKILPLEAEEKKPIKEEKNKAVILSNWIIKYAPIVYFHPDEKCFPITVEEFLECTDVMNEKNEKFCDGKEILSGSFKDALGNQKFYLKITDTSVREGNLNSAKCYVYVRKRNKGRYLDLQYFFFYGYNGPTINIHLNKNKKNYSTSNIGENYGNWEHVTVVIDSTDGSILGAIFDQHGKSCFYDIDQLEYEKGHIVVYSALSSHASYPSAGKSVTEYDSQELGVPPVSVGIVKFELHDATDKGRRWDTSLVCQLVSYNITGTEVEEPKWMAFNGRWGKPYDLTDKDISILYQISRLPAGGKVVDSLLWRFIPYSKKNINQANGIKSKDDFNIII</sequence>
<keyword evidence="2" id="KW-1185">Reference proteome</keyword>
<dbReference type="RefSeq" id="WP_010964111.1">
    <property type="nucleotide sequence ID" value="NC_003030.1"/>
</dbReference>
<dbReference type="STRING" id="272562.CA_C0793"/>
<dbReference type="OrthoDB" id="787205at2"/>
<protein>
    <submittedName>
        <fullName evidence="1">Uncharacterized conserved protein of probably eukaryotic origin</fullName>
    </submittedName>
</protein>
<dbReference type="PANTHER" id="PTHR48171:SF1">
    <property type="entry name" value="VACUOLAR PROTEIN SORTING-ASSOCIATED PROTEIN 62"/>
    <property type="match status" value="1"/>
</dbReference>
<dbReference type="HOGENOM" id="CLU_025533_0_0_9"/>
<name>Q97KX3_CLOAB</name>
<dbReference type="EMBL" id="AE001437">
    <property type="protein sequence ID" value="AAK78769.1"/>
    <property type="molecule type" value="Genomic_DNA"/>
</dbReference>
<evidence type="ECO:0000313" key="1">
    <source>
        <dbReference type="EMBL" id="AAK78769.1"/>
    </source>
</evidence>
<dbReference type="PANTHER" id="PTHR48171">
    <property type="entry name" value="DUF946 FAMILY PROTEIN"/>
    <property type="match status" value="1"/>
</dbReference>
<dbReference type="Proteomes" id="UP000000814">
    <property type="component" value="Chromosome"/>
</dbReference>
<dbReference type="PATRIC" id="fig|272562.8.peg.998"/>
<dbReference type="Pfam" id="PF06101">
    <property type="entry name" value="Vps62"/>
    <property type="match status" value="1"/>
</dbReference>